<dbReference type="Pfam" id="PF00440">
    <property type="entry name" value="TetR_N"/>
    <property type="match status" value="1"/>
</dbReference>
<keyword evidence="2 4" id="KW-0238">DNA-binding</keyword>
<proteinExistence type="predicted"/>
<dbReference type="Pfam" id="PF21943">
    <property type="entry name" value="TetR_C_46"/>
    <property type="match status" value="1"/>
</dbReference>
<feature type="domain" description="HTH tetR-type" evidence="6">
    <location>
        <begin position="48"/>
        <end position="108"/>
    </location>
</feature>
<dbReference type="EMBL" id="JAGSOH010000022">
    <property type="protein sequence ID" value="MBR7826786.1"/>
    <property type="molecule type" value="Genomic_DNA"/>
</dbReference>
<dbReference type="InterPro" id="IPR009057">
    <property type="entry name" value="Homeodomain-like_sf"/>
</dbReference>
<dbReference type="InterPro" id="IPR050109">
    <property type="entry name" value="HTH-type_TetR-like_transc_reg"/>
</dbReference>
<keyword evidence="1" id="KW-0805">Transcription regulation</keyword>
<keyword evidence="8" id="KW-1185">Reference proteome</keyword>
<dbReference type="InterPro" id="IPR001647">
    <property type="entry name" value="HTH_TetR"/>
</dbReference>
<dbReference type="SUPFAM" id="SSF48498">
    <property type="entry name" value="Tetracyclin repressor-like, C-terminal domain"/>
    <property type="match status" value="1"/>
</dbReference>
<dbReference type="PRINTS" id="PR00455">
    <property type="entry name" value="HTHTETR"/>
</dbReference>
<feature type="region of interest" description="Disordered" evidence="5">
    <location>
        <begin position="1"/>
        <end position="49"/>
    </location>
</feature>
<comment type="caution">
    <text evidence="7">The sequence shown here is derived from an EMBL/GenBank/DDBJ whole genome shotgun (WGS) entry which is preliminary data.</text>
</comment>
<dbReference type="InterPro" id="IPR054129">
    <property type="entry name" value="DesT_TetR_C"/>
</dbReference>
<evidence type="ECO:0000256" key="1">
    <source>
        <dbReference type="ARBA" id="ARBA00023015"/>
    </source>
</evidence>
<gene>
    <name evidence="7" type="ORF">KDK95_10770</name>
</gene>
<evidence type="ECO:0000256" key="2">
    <source>
        <dbReference type="ARBA" id="ARBA00023125"/>
    </source>
</evidence>
<name>A0A941E852_9ACTN</name>
<dbReference type="AlphaFoldDB" id="A0A941E852"/>
<protein>
    <submittedName>
        <fullName evidence="7">TetR/AcrR family transcriptional regulator</fullName>
    </submittedName>
</protein>
<dbReference type="Proteomes" id="UP000676325">
    <property type="component" value="Unassembled WGS sequence"/>
</dbReference>
<dbReference type="PROSITE" id="PS50977">
    <property type="entry name" value="HTH_TETR_2"/>
    <property type="match status" value="1"/>
</dbReference>
<feature type="compositionally biased region" description="Basic and acidic residues" evidence="5">
    <location>
        <begin position="15"/>
        <end position="49"/>
    </location>
</feature>
<reference evidence="7" key="1">
    <citation type="submission" date="2021-04" db="EMBL/GenBank/DDBJ databases">
        <title>Genome based classification of Actinospica acidithermotolerans sp. nov., an actinobacterium isolated from an Indonesian hot spring.</title>
        <authorList>
            <person name="Kusuma A.B."/>
            <person name="Putra K.E."/>
            <person name="Nafisah S."/>
            <person name="Loh J."/>
            <person name="Nouioui I."/>
            <person name="Goodfellow M."/>
        </authorList>
    </citation>
    <scope>NUCLEOTIDE SEQUENCE</scope>
    <source>
        <strain evidence="7">MGRD01-02</strain>
    </source>
</reference>
<dbReference type="GO" id="GO:0000976">
    <property type="term" value="F:transcription cis-regulatory region binding"/>
    <property type="evidence" value="ECO:0007669"/>
    <property type="project" value="TreeGrafter"/>
</dbReference>
<evidence type="ECO:0000256" key="3">
    <source>
        <dbReference type="ARBA" id="ARBA00023163"/>
    </source>
</evidence>
<dbReference type="PANTHER" id="PTHR30055:SF158">
    <property type="entry name" value="POSSIBLE TRANSCRIPTIONAL REGULATORY PROTEIN (PROBABLY TETR-FAMILY)"/>
    <property type="match status" value="1"/>
</dbReference>
<dbReference type="PANTHER" id="PTHR30055">
    <property type="entry name" value="HTH-TYPE TRANSCRIPTIONAL REGULATOR RUTR"/>
    <property type="match status" value="1"/>
</dbReference>
<sequence>MNEERPRTAATRGRGATDDRRTARERPPHGEAARPSSEERTRRRLPRGEREQQIIDCAIQVFARRGYSAASVDDIAEQAGVSKPLVYLYLESKEGLFLACLRREEQRLVAAFQDAAGTGGTSELRLWAGLQAFFGFVADHRDSWAVLHRQAPDLGETIAGEIDRARRTILDEVRKLVLEGIALGPTPTHLGEADADFVAHALVGAADSLTDWMERHPGESPERVTLRLMGMMWVGMQQVLDGEVWVPPESPAAV</sequence>
<evidence type="ECO:0000313" key="8">
    <source>
        <dbReference type="Proteomes" id="UP000676325"/>
    </source>
</evidence>
<dbReference type="InterPro" id="IPR036271">
    <property type="entry name" value="Tet_transcr_reg_TetR-rel_C_sf"/>
</dbReference>
<dbReference type="FunFam" id="1.10.10.60:FF:000141">
    <property type="entry name" value="TetR family transcriptional regulator"/>
    <property type="match status" value="1"/>
</dbReference>
<dbReference type="GO" id="GO:0003700">
    <property type="term" value="F:DNA-binding transcription factor activity"/>
    <property type="evidence" value="ECO:0007669"/>
    <property type="project" value="TreeGrafter"/>
</dbReference>
<feature type="DNA-binding region" description="H-T-H motif" evidence="4">
    <location>
        <begin position="71"/>
        <end position="90"/>
    </location>
</feature>
<accession>A0A941E852</accession>
<evidence type="ECO:0000313" key="7">
    <source>
        <dbReference type="EMBL" id="MBR7826786.1"/>
    </source>
</evidence>
<keyword evidence="3" id="KW-0804">Transcription</keyword>
<dbReference type="GO" id="GO:0045892">
    <property type="term" value="P:negative regulation of DNA-templated transcription"/>
    <property type="evidence" value="ECO:0007669"/>
    <property type="project" value="UniProtKB-ARBA"/>
</dbReference>
<evidence type="ECO:0000259" key="6">
    <source>
        <dbReference type="PROSITE" id="PS50977"/>
    </source>
</evidence>
<dbReference type="SUPFAM" id="SSF46689">
    <property type="entry name" value="Homeodomain-like"/>
    <property type="match status" value="1"/>
</dbReference>
<evidence type="ECO:0000256" key="4">
    <source>
        <dbReference type="PROSITE-ProRule" id="PRU00335"/>
    </source>
</evidence>
<evidence type="ECO:0000256" key="5">
    <source>
        <dbReference type="SAM" id="MobiDB-lite"/>
    </source>
</evidence>
<dbReference type="RefSeq" id="WP_212517929.1">
    <property type="nucleotide sequence ID" value="NZ_JAGSOH010000022.1"/>
</dbReference>
<organism evidence="7 8">
    <name type="scientific">Actinospica acidithermotolerans</name>
    <dbReference type="NCBI Taxonomy" id="2828514"/>
    <lineage>
        <taxon>Bacteria</taxon>
        <taxon>Bacillati</taxon>
        <taxon>Actinomycetota</taxon>
        <taxon>Actinomycetes</taxon>
        <taxon>Catenulisporales</taxon>
        <taxon>Actinospicaceae</taxon>
        <taxon>Actinospica</taxon>
    </lineage>
</organism>
<dbReference type="Gene3D" id="1.10.357.10">
    <property type="entry name" value="Tetracycline Repressor, domain 2"/>
    <property type="match status" value="1"/>
</dbReference>